<feature type="domain" description="Protein kinase" evidence="21">
    <location>
        <begin position="325"/>
        <end position="601"/>
    </location>
</feature>
<dbReference type="GO" id="GO:0004674">
    <property type="term" value="F:protein serine/threonine kinase activity"/>
    <property type="evidence" value="ECO:0007669"/>
    <property type="project" value="UniProtKB-EC"/>
</dbReference>
<evidence type="ECO:0000256" key="11">
    <source>
        <dbReference type="ARBA" id="ARBA00022777"/>
    </source>
</evidence>
<dbReference type="OrthoDB" id="418615at2759"/>
<dbReference type="Gene3D" id="1.10.510.10">
    <property type="entry name" value="Transferase(Phosphotransferase) domain 1"/>
    <property type="match status" value="1"/>
</dbReference>
<gene>
    <name evidence="22" type="ORF">FNV43_RR11663</name>
</gene>
<evidence type="ECO:0000256" key="7">
    <source>
        <dbReference type="ARBA" id="ARBA00022692"/>
    </source>
</evidence>
<dbReference type="Gene3D" id="3.30.200.20">
    <property type="entry name" value="Phosphorylase Kinase, domain 1"/>
    <property type="match status" value="1"/>
</dbReference>
<keyword evidence="10" id="KW-0547">Nucleotide-binding</keyword>
<keyword evidence="15" id="KW-0675">Receptor</keyword>
<evidence type="ECO:0000256" key="16">
    <source>
        <dbReference type="ARBA" id="ARBA00047899"/>
    </source>
</evidence>
<evidence type="ECO:0000256" key="9">
    <source>
        <dbReference type="ARBA" id="ARBA00022737"/>
    </source>
</evidence>
<evidence type="ECO:0000256" key="1">
    <source>
        <dbReference type="ARBA" id="ARBA00004167"/>
    </source>
</evidence>
<dbReference type="PROSITE" id="PS50011">
    <property type="entry name" value="PROTEIN_KINASE_DOM"/>
    <property type="match status" value="1"/>
</dbReference>
<keyword evidence="6" id="KW-0808">Transferase</keyword>
<dbReference type="EMBL" id="VOIH02000005">
    <property type="protein sequence ID" value="KAF3446484.1"/>
    <property type="molecule type" value="Genomic_DNA"/>
</dbReference>
<dbReference type="PANTHER" id="PTHR48007">
    <property type="entry name" value="LEUCINE-RICH REPEAT RECEPTOR-LIKE PROTEIN KINASE PXC1"/>
    <property type="match status" value="1"/>
</dbReference>
<keyword evidence="18" id="KW-0175">Coiled coil</keyword>
<feature type="transmembrane region" description="Helical" evidence="19">
    <location>
        <begin position="234"/>
        <end position="256"/>
    </location>
</feature>
<feature type="signal peptide" evidence="20">
    <location>
        <begin position="1"/>
        <end position="19"/>
    </location>
</feature>
<dbReference type="AlphaFoldDB" id="A0A8K0H6F1"/>
<comment type="subcellular location">
    <subcellularLocation>
        <location evidence="1">Membrane</location>
        <topology evidence="1">Single-pass membrane protein</topology>
    </subcellularLocation>
</comment>
<name>A0A8K0H6F1_9ROSA</name>
<evidence type="ECO:0000256" key="15">
    <source>
        <dbReference type="ARBA" id="ARBA00023170"/>
    </source>
</evidence>
<evidence type="ECO:0000256" key="6">
    <source>
        <dbReference type="ARBA" id="ARBA00022679"/>
    </source>
</evidence>
<dbReference type="Gene3D" id="3.80.10.10">
    <property type="entry name" value="Ribonuclease Inhibitor"/>
    <property type="match status" value="2"/>
</dbReference>
<dbReference type="Proteomes" id="UP000796880">
    <property type="component" value="Unassembled WGS sequence"/>
</dbReference>
<keyword evidence="5" id="KW-0433">Leucine-rich repeat</keyword>
<comment type="catalytic activity">
    <reaction evidence="16">
        <text>L-threonyl-[protein] + ATP = O-phospho-L-threonyl-[protein] + ADP + H(+)</text>
        <dbReference type="Rhea" id="RHEA:46608"/>
        <dbReference type="Rhea" id="RHEA-COMP:11060"/>
        <dbReference type="Rhea" id="RHEA-COMP:11605"/>
        <dbReference type="ChEBI" id="CHEBI:15378"/>
        <dbReference type="ChEBI" id="CHEBI:30013"/>
        <dbReference type="ChEBI" id="CHEBI:30616"/>
        <dbReference type="ChEBI" id="CHEBI:61977"/>
        <dbReference type="ChEBI" id="CHEBI:456216"/>
        <dbReference type="EC" id="2.7.11.1"/>
    </reaction>
</comment>
<dbReference type="PANTHER" id="PTHR48007:SF67">
    <property type="entry name" value="POLLEN RECEPTOR-LIKE KINASE 1"/>
    <property type="match status" value="1"/>
</dbReference>
<evidence type="ECO:0000259" key="21">
    <source>
        <dbReference type="PROSITE" id="PS50011"/>
    </source>
</evidence>
<dbReference type="FunFam" id="1.10.510.10:FF:000480">
    <property type="entry name" value="Pollen receptor-like kinase 1"/>
    <property type="match status" value="1"/>
</dbReference>
<keyword evidence="13 19" id="KW-1133">Transmembrane helix</keyword>
<feature type="coiled-coil region" evidence="18">
    <location>
        <begin position="584"/>
        <end position="611"/>
    </location>
</feature>
<dbReference type="EC" id="2.7.11.1" evidence="3"/>
<keyword evidence="23" id="KW-1185">Reference proteome</keyword>
<dbReference type="InterPro" id="IPR032675">
    <property type="entry name" value="LRR_dom_sf"/>
</dbReference>
<evidence type="ECO:0000256" key="3">
    <source>
        <dbReference type="ARBA" id="ARBA00012513"/>
    </source>
</evidence>
<evidence type="ECO:0000256" key="18">
    <source>
        <dbReference type="SAM" id="Coils"/>
    </source>
</evidence>
<dbReference type="GO" id="GO:0016020">
    <property type="term" value="C:membrane"/>
    <property type="evidence" value="ECO:0007669"/>
    <property type="project" value="UniProtKB-SubCell"/>
</dbReference>
<keyword evidence="9" id="KW-0677">Repeat</keyword>
<dbReference type="InterPro" id="IPR000719">
    <property type="entry name" value="Prot_kinase_dom"/>
</dbReference>
<evidence type="ECO:0000256" key="2">
    <source>
        <dbReference type="ARBA" id="ARBA00008684"/>
    </source>
</evidence>
<evidence type="ECO:0000256" key="20">
    <source>
        <dbReference type="SAM" id="SignalP"/>
    </source>
</evidence>
<keyword evidence="7 19" id="KW-0812">Transmembrane</keyword>
<evidence type="ECO:0000256" key="12">
    <source>
        <dbReference type="ARBA" id="ARBA00022840"/>
    </source>
</evidence>
<keyword evidence="12" id="KW-0067">ATP-binding</keyword>
<dbReference type="SUPFAM" id="SSF56112">
    <property type="entry name" value="Protein kinase-like (PK-like)"/>
    <property type="match status" value="1"/>
</dbReference>
<keyword evidence="11" id="KW-0418">Kinase</keyword>
<feature type="chain" id="PRO_5035437796" description="non-specific serine/threonine protein kinase" evidence="20">
    <location>
        <begin position="20"/>
        <end position="636"/>
    </location>
</feature>
<accession>A0A8K0H6F1</accession>
<dbReference type="Pfam" id="PF13855">
    <property type="entry name" value="LRR_8"/>
    <property type="match status" value="1"/>
</dbReference>
<evidence type="ECO:0000256" key="19">
    <source>
        <dbReference type="SAM" id="Phobius"/>
    </source>
</evidence>
<organism evidence="22 23">
    <name type="scientific">Rhamnella rubrinervis</name>
    <dbReference type="NCBI Taxonomy" id="2594499"/>
    <lineage>
        <taxon>Eukaryota</taxon>
        <taxon>Viridiplantae</taxon>
        <taxon>Streptophyta</taxon>
        <taxon>Embryophyta</taxon>
        <taxon>Tracheophyta</taxon>
        <taxon>Spermatophyta</taxon>
        <taxon>Magnoliopsida</taxon>
        <taxon>eudicotyledons</taxon>
        <taxon>Gunneridae</taxon>
        <taxon>Pentapetalae</taxon>
        <taxon>rosids</taxon>
        <taxon>fabids</taxon>
        <taxon>Rosales</taxon>
        <taxon>Rhamnaceae</taxon>
        <taxon>rhamnoid group</taxon>
        <taxon>Rhamneae</taxon>
        <taxon>Rhamnella</taxon>
    </lineage>
</organism>
<evidence type="ECO:0000313" key="23">
    <source>
        <dbReference type="Proteomes" id="UP000796880"/>
    </source>
</evidence>
<dbReference type="InterPro" id="IPR001611">
    <property type="entry name" value="Leu-rich_rpt"/>
</dbReference>
<dbReference type="InterPro" id="IPR011009">
    <property type="entry name" value="Kinase-like_dom_sf"/>
</dbReference>
<proteinExistence type="inferred from homology"/>
<evidence type="ECO:0000256" key="4">
    <source>
        <dbReference type="ARBA" id="ARBA00022553"/>
    </source>
</evidence>
<evidence type="ECO:0000256" key="8">
    <source>
        <dbReference type="ARBA" id="ARBA00022729"/>
    </source>
</evidence>
<reference evidence="22" key="1">
    <citation type="submission" date="2020-03" db="EMBL/GenBank/DDBJ databases">
        <title>A high-quality chromosome-level genome assembly of a woody plant with both climbing and erect habits, Rhamnella rubrinervis.</title>
        <authorList>
            <person name="Lu Z."/>
            <person name="Yang Y."/>
            <person name="Zhu X."/>
            <person name="Sun Y."/>
        </authorList>
    </citation>
    <scope>NUCLEOTIDE SEQUENCE</scope>
    <source>
        <strain evidence="22">BYM</strain>
        <tissue evidence="22">Leaf</tissue>
    </source>
</reference>
<dbReference type="FunFam" id="3.30.200.20:FF:000307">
    <property type="entry name" value="pollen receptor-like kinase 1"/>
    <property type="match status" value="1"/>
</dbReference>
<keyword evidence="4" id="KW-0597">Phosphoprotein</keyword>
<evidence type="ECO:0000256" key="14">
    <source>
        <dbReference type="ARBA" id="ARBA00023136"/>
    </source>
</evidence>
<dbReference type="SUPFAM" id="SSF52058">
    <property type="entry name" value="L domain-like"/>
    <property type="match status" value="1"/>
</dbReference>
<comment type="caution">
    <text evidence="22">The sequence shown here is derived from an EMBL/GenBank/DDBJ whole genome shotgun (WGS) entry which is preliminary data.</text>
</comment>
<keyword evidence="8 20" id="KW-0732">Signal</keyword>
<dbReference type="Pfam" id="PF00560">
    <property type="entry name" value="LRR_1"/>
    <property type="match status" value="1"/>
</dbReference>
<comment type="similarity">
    <text evidence="2">Belongs to the protein kinase superfamily. Ser/Thr protein kinase family.</text>
</comment>
<evidence type="ECO:0000256" key="10">
    <source>
        <dbReference type="ARBA" id="ARBA00022741"/>
    </source>
</evidence>
<evidence type="ECO:0000256" key="13">
    <source>
        <dbReference type="ARBA" id="ARBA00022989"/>
    </source>
</evidence>
<sequence length="636" mass="71497">MVIMVYLLVFLMAASMISADTNEEILVRFRKYLSNDTALHNWDSSVALCNGHGSEWSGVVCVNGSFYGLKLEKMGLTGMIDVDTLAELSTLRSFSVMNNNFGGPIPEVRKLHGLRALFLSDNQFAGEIKEDAFKGMRFLKKVHLARNEFNGKVPNSLAALTRIMELDLRGNQFVGRIPRFRETEDWKVFNVSNNRFQGPIPSTLSNADPSSFAGNKDLCGKPLGPCKSSSKKRIIIISILVALVVILAIIATFIFIRARKDSNSESKLGDKTKSGKAFGYTDGEEVDDQSESEHYSKYKTSTAGNGELTFVRNDRERFELEDLLRASAEVLGSGSFGSSYKAVLLNGPAMVVKRFRRMNNLGKEEFHEHMTMLGSLSHPNLHPVVAYYYRKEEKLLVSDYVTNGSLARHLHGRKTPGQAGLDWSTRLNIIKGVARGLAYLYTELPGLSLPHGHLKSSNVLLDRNYNPLLTEYALVPVINRDHAQQFMAAYKSPEYTQFDKTTNKSDVWSLGILILEMLTGKFPENYLKAGKRSGNNSDLATWVNSVVREEWTGEVFDKDMNDTKNGEGELLKLLRIGLCCSEARVELRWDMREALERIEELKERETDEEYSSYASDWDVYSSRAMTDDEFSFSLVG</sequence>
<evidence type="ECO:0000256" key="17">
    <source>
        <dbReference type="ARBA" id="ARBA00048679"/>
    </source>
</evidence>
<keyword evidence="14 19" id="KW-0472">Membrane</keyword>
<dbReference type="GO" id="GO:0005524">
    <property type="term" value="F:ATP binding"/>
    <property type="evidence" value="ECO:0007669"/>
    <property type="project" value="UniProtKB-KW"/>
</dbReference>
<protein>
    <recommendedName>
        <fullName evidence="3">non-specific serine/threonine protein kinase</fullName>
        <ecNumber evidence="3">2.7.11.1</ecNumber>
    </recommendedName>
</protein>
<dbReference type="Pfam" id="PF00069">
    <property type="entry name" value="Pkinase"/>
    <property type="match status" value="1"/>
</dbReference>
<comment type="catalytic activity">
    <reaction evidence="17">
        <text>L-seryl-[protein] + ATP = O-phospho-L-seryl-[protein] + ADP + H(+)</text>
        <dbReference type="Rhea" id="RHEA:17989"/>
        <dbReference type="Rhea" id="RHEA-COMP:9863"/>
        <dbReference type="Rhea" id="RHEA-COMP:11604"/>
        <dbReference type="ChEBI" id="CHEBI:15378"/>
        <dbReference type="ChEBI" id="CHEBI:29999"/>
        <dbReference type="ChEBI" id="CHEBI:30616"/>
        <dbReference type="ChEBI" id="CHEBI:83421"/>
        <dbReference type="ChEBI" id="CHEBI:456216"/>
        <dbReference type="EC" id="2.7.11.1"/>
    </reaction>
</comment>
<evidence type="ECO:0000313" key="22">
    <source>
        <dbReference type="EMBL" id="KAF3446484.1"/>
    </source>
</evidence>
<evidence type="ECO:0000256" key="5">
    <source>
        <dbReference type="ARBA" id="ARBA00022614"/>
    </source>
</evidence>
<dbReference type="InterPro" id="IPR046959">
    <property type="entry name" value="PRK1-6/SRF4-like"/>
</dbReference>